<proteinExistence type="predicted"/>
<protein>
    <submittedName>
        <fullName evidence="2">Uncharacterized protein</fullName>
    </submittedName>
</protein>
<evidence type="ECO:0000313" key="2">
    <source>
        <dbReference type="EMBL" id="MBQ0931123.1"/>
    </source>
</evidence>
<reference evidence="2 3" key="1">
    <citation type="submission" date="2021-04" db="EMBL/GenBank/DDBJ databases">
        <title>The genome sequence of Ideonella sp. 3Y2.</title>
        <authorList>
            <person name="Liu Y."/>
        </authorList>
    </citation>
    <scope>NUCLEOTIDE SEQUENCE [LARGE SCALE GENOMIC DNA]</scope>
    <source>
        <strain evidence="2 3">3Y2</strain>
    </source>
</reference>
<keyword evidence="3" id="KW-1185">Reference proteome</keyword>
<evidence type="ECO:0000313" key="3">
    <source>
        <dbReference type="Proteomes" id="UP000676246"/>
    </source>
</evidence>
<dbReference type="Proteomes" id="UP000676246">
    <property type="component" value="Unassembled WGS sequence"/>
</dbReference>
<gene>
    <name evidence="2" type="ORF">KAK03_11555</name>
</gene>
<dbReference type="RefSeq" id="WP_210854111.1">
    <property type="nucleotide sequence ID" value="NZ_JAGQDD010000007.1"/>
</dbReference>
<sequence>MDLEERARLHAEAIDRAHQLREAAIAQAWDWLLGQVLRPSTGAARAGRRLTQRLQRHQSRRLETPACPS</sequence>
<feature type="compositionally biased region" description="Basic residues" evidence="1">
    <location>
        <begin position="46"/>
        <end position="59"/>
    </location>
</feature>
<comment type="caution">
    <text evidence="2">The sequence shown here is derived from an EMBL/GenBank/DDBJ whole genome shotgun (WGS) entry which is preliminary data.</text>
</comment>
<feature type="region of interest" description="Disordered" evidence="1">
    <location>
        <begin position="42"/>
        <end position="69"/>
    </location>
</feature>
<dbReference type="AlphaFoldDB" id="A0A940Y933"/>
<accession>A0A940Y933</accession>
<name>A0A940Y933_9BURK</name>
<evidence type="ECO:0000256" key="1">
    <source>
        <dbReference type="SAM" id="MobiDB-lite"/>
    </source>
</evidence>
<organism evidence="2 3">
    <name type="scientific">Ideonella alba</name>
    <dbReference type="NCBI Taxonomy" id="2824118"/>
    <lineage>
        <taxon>Bacteria</taxon>
        <taxon>Pseudomonadati</taxon>
        <taxon>Pseudomonadota</taxon>
        <taxon>Betaproteobacteria</taxon>
        <taxon>Burkholderiales</taxon>
        <taxon>Sphaerotilaceae</taxon>
        <taxon>Ideonella</taxon>
    </lineage>
</organism>
<dbReference type="EMBL" id="JAGQDD010000007">
    <property type="protein sequence ID" value="MBQ0931123.1"/>
    <property type="molecule type" value="Genomic_DNA"/>
</dbReference>